<dbReference type="InterPro" id="IPR001943">
    <property type="entry name" value="UVR_dom"/>
</dbReference>
<dbReference type="PATRIC" id="fig|796943.3.peg.762"/>
<reference evidence="12" key="2">
    <citation type="submission" date="2013-03" db="EMBL/GenBank/DDBJ databases">
        <title>The Genome Sequence of Oribacterium sp. ACB1.</title>
        <authorList>
            <consortium name="The Broad Institute Genomics Platform"/>
            <consortium name="The Broad Institute Genome Sequencing Center for Infectious Disease"/>
            <person name="Earl A."/>
            <person name="Ward D."/>
            <person name="Feldgarden M."/>
            <person name="Gevers D."/>
            <person name="Sizova M."/>
            <person name="Hazen A."/>
            <person name="Epstein S."/>
            <person name="Walker B."/>
            <person name="Young S."/>
            <person name="Zeng Q."/>
            <person name="Gargeya S."/>
            <person name="Fitzgerald M."/>
            <person name="Haas B."/>
            <person name="Abouelleil A."/>
            <person name="Allen A.W."/>
            <person name="Alvarado L."/>
            <person name="Arachchi H.M."/>
            <person name="Berlin A.M."/>
            <person name="Chapman S.B."/>
            <person name="Gainer-Dewar J."/>
            <person name="Goldberg J."/>
            <person name="Griggs A."/>
            <person name="Gujja S."/>
            <person name="Hansen M."/>
            <person name="Howarth C."/>
            <person name="Imamovic A."/>
            <person name="Ireland A."/>
            <person name="Larimer J."/>
            <person name="McCowan C."/>
            <person name="Murphy C."/>
            <person name="Pearson M."/>
            <person name="Poon T.W."/>
            <person name="Priest M."/>
            <person name="Roberts A."/>
            <person name="Saif S."/>
            <person name="Shea T."/>
            <person name="Sisk P."/>
            <person name="Sykes S."/>
            <person name="Wortman J."/>
            <person name="Nusbaum C."/>
            <person name="Birren B."/>
        </authorList>
    </citation>
    <scope>NUCLEOTIDE SEQUENCE [LARGE SCALE GENOMIC DNA]</scope>
    <source>
        <strain evidence="12">ACB1</strain>
    </source>
</reference>
<evidence type="ECO:0000256" key="8">
    <source>
        <dbReference type="SAM" id="Coils"/>
    </source>
</evidence>
<comment type="subunit">
    <text evidence="7">Interacts with UvrB in an incision complex.</text>
</comment>
<dbReference type="InterPro" id="IPR036876">
    <property type="entry name" value="UVR_dom_sf"/>
</dbReference>
<dbReference type="HAMAP" id="MF_00203">
    <property type="entry name" value="UvrC"/>
    <property type="match status" value="1"/>
</dbReference>
<dbReference type="GO" id="GO:0005737">
    <property type="term" value="C:cytoplasm"/>
    <property type="evidence" value="ECO:0007669"/>
    <property type="project" value="UniProtKB-SubCell"/>
</dbReference>
<dbReference type="Gene3D" id="3.40.1440.10">
    <property type="entry name" value="GIY-YIG endonuclease"/>
    <property type="match status" value="1"/>
</dbReference>
<dbReference type="PANTHER" id="PTHR30562:SF1">
    <property type="entry name" value="UVRABC SYSTEM PROTEIN C"/>
    <property type="match status" value="1"/>
</dbReference>
<name>G9WL93_9FIRM</name>
<gene>
    <name evidence="7" type="primary">uvrC</name>
    <name evidence="12" type="ORF">HMPREF9625_00370</name>
</gene>
<keyword evidence="2 7" id="KW-0227">DNA damage</keyword>
<dbReference type="NCBIfam" id="NF001824">
    <property type="entry name" value="PRK00558.1-5"/>
    <property type="match status" value="1"/>
</dbReference>
<keyword evidence="3 7" id="KW-0228">DNA excision</keyword>
<dbReference type="HOGENOM" id="CLU_014841_3_2_9"/>
<dbReference type="GO" id="GO:0009380">
    <property type="term" value="C:excinuclease repair complex"/>
    <property type="evidence" value="ECO:0007669"/>
    <property type="project" value="InterPro"/>
</dbReference>
<dbReference type="InterPro" id="IPR035901">
    <property type="entry name" value="GIY-YIG_endonuc_sf"/>
</dbReference>
<dbReference type="Pfam" id="PF22920">
    <property type="entry name" value="UvrC_RNaseH"/>
    <property type="match status" value="1"/>
</dbReference>
<protein>
    <recommendedName>
        <fullName evidence="7">UvrABC system protein C</fullName>
        <shortName evidence="7">Protein UvrC</shortName>
    </recommendedName>
    <alternativeName>
        <fullName evidence="7">Excinuclease ABC subunit C</fullName>
    </alternativeName>
</protein>
<dbReference type="FunFam" id="3.40.1440.10:FF:000001">
    <property type="entry name" value="UvrABC system protein C"/>
    <property type="match status" value="1"/>
</dbReference>
<dbReference type="InterPro" id="IPR047296">
    <property type="entry name" value="GIY-YIG_UvrC_Cho"/>
</dbReference>
<reference evidence="12" key="1">
    <citation type="submission" date="2011-08" db="EMBL/GenBank/DDBJ databases">
        <authorList>
            <consortium name="The Broad Institute Genome Sequencing Platform"/>
            <person name="Earl A."/>
            <person name="Ward D."/>
            <person name="Feldgarden M."/>
            <person name="Gevers D."/>
            <person name="Sizova M."/>
            <person name="Hazen A."/>
            <person name="Epstein S."/>
            <person name="Young S.K."/>
            <person name="Zeng Q."/>
            <person name="Gargeya S."/>
            <person name="Fitzgerald M."/>
            <person name="Haas B."/>
            <person name="Abouelleil A."/>
            <person name="Alvarado L."/>
            <person name="Arachchi H.M."/>
            <person name="Berlin A."/>
            <person name="Brown A."/>
            <person name="Chapman S.B."/>
            <person name="Chen Z."/>
            <person name="Dunbar C."/>
            <person name="Freedman E."/>
            <person name="Gearin G."/>
            <person name="Gellesch M."/>
            <person name="Goldberg J."/>
            <person name="Griggs A."/>
            <person name="Gujja S."/>
            <person name="Heiman D."/>
            <person name="Howarth C."/>
            <person name="Larson L."/>
            <person name="Lui A."/>
            <person name="MacDonald P.J.P."/>
            <person name="Montmayeur A."/>
            <person name="Murphy C."/>
            <person name="Neiman D."/>
            <person name="Pearson M."/>
            <person name="Priest M."/>
            <person name="Roberts A."/>
            <person name="Saif S."/>
            <person name="Shea T."/>
            <person name="Shenoy N."/>
            <person name="Sisk P."/>
            <person name="Stolte C."/>
            <person name="Sykes S."/>
            <person name="Wortman J."/>
            <person name="Nusbaum C."/>
            <person name="Birren B."/>
        </authorList>
    </citation>
    <scope>NUCLEOTIDE SEQUENCE</scope>
    <source>
        <strain evidence="12">ACB1</strain>
    </source>
</reference>
<dbReference type="PROSITE" id="PS50151">
    <property type="entry name" value="UVR"/>
    <property type="match status" value="1"/>
</dbReference>
<keyword evidence="4 7" id="KW-0267">Excision nuclease</keyword>
<evidence type="ECO:0000313" key="12">
    <source>
        <dbReference type="EMBL" id="EHL12816.1"/>
    </source>
</evidence>
<dbReference type="Gene3D" id="3.30.420.340">
    <property type="entry name" value="UvrC, RNAse H endonuclease domain"/>
    <property type="match status" value="1"/>
</dbReference>
<dbReference type="SUPFAM" id="SSF46600">
    <property type="entry name" value="C-terminal UvrC-binding domain of UvrB"/>
    <property type="match status" value="1"/>
</dbReference>
<keyword evidence="1 7" id="KW-0963">Cytoplasm</keyword>
<dbReference type="EMBL" id="AFZC02000003">
    <property type="protein sequence ID" value="EHL12816.1"/>
    <property type="molecule type" value="Genomic_DNA"/>
</dbReference>
<evidence type="ECO:0000256" key="2">
    <source>
        <dbReference type="ARBA" id="ARBA00022763"/>
    </source>
</evidence>
<proteinExistence type="inferred from homology"/>
<organism evidence="12 13">
    <name type="scientific">Oribacterium parvum ACB1</name>
    <dbReference type="NCBI Taxonomy" id="796943"/>
    <lineage>
        <taxon>Bacteria</taxon>
        <taxon>Bacillati</taxon>
        <taxon>Bacillota</taxon>
        <taxon>Clostridia</taxon>
        <taxon>Lachnospirales</taxon>
        <taxon>Lachnospiraceae</taxon>
        <taxon>Oribacterium</taxon>
    </lineage>
</organism>
<evidence type="ECO:0000313" key="13">
    <source>
        <dbReference type="Proteomes" id="UP000018461"/>
    </source>
</evidence>
<feature type="domain" description="UvrC family homology region profile" evidence="11">
    <location>
        <begin position="274"/>
        <end position="517"/>
    </location>
</feature>
<dbReference type="Gene3D" id="4.10.860.10">
    <property type="entry name" value="UVR domain"/>
    <property type="match status" value="1"/>
</dbReference>
<keyword evidence="6 7" id="KW-0742">SOS response</keyword>
<dbReference type="GO" id="GO:0009432">
    <property type="term" value="P:SOS response"/>
    <property type="evidence" value="ECO:0007669"/>
    <property type="project" value="UniProtKB-UniRule"/>
</dbReference>
<comment type="subcellular location">
    <subcellularLocation>
        <location evidence="7">Cytoplasm</location>
    </subcellularLocation>
</comment>
<dbReference type="InterPro" id="IPR001162">
    <property type="entry name" value="UvrC_RNase_H_dom"/>
</dbReference>
<dbReference type="Pfam" id="PF01541">
    <property type="entry name" value="GIY-YIG"/>
    <property type="match status" value="1"/>
</dbReference>
<dbReference type="InterPro" id="IPR004791">
    <property type="entry name" value="UvrC"/>
</dbReference>
<dbReference type="SUPFAM" id="SSF82771">
    <property type="entry name" value="GIY-YIG endonuclease"/>
    <property type="match status" value="1"/>
</dbReference>
<evidence type="ECO:0000256" key="6">
    <source>
        <dbReference type="ARBA" id="ARBA00023236"/>
    </source>
</evidence>
<dbReference type="SUPFAM" id="SSF47781">
    <property type="entry name" value="RuvA domain 2-like"/>
    <property type="match status" value="1"/>
</dbReference>
<feature type="domain" description="UVR" evidence="9">
    <location>
        <begin position="223"/>
        <end position="258"/>
    </location>
</feature>
<dbReference type="InterPro" id="IPR010994">
    <property type="entry name" value="RuvA_2-like"/>
</dbReference>
<dbReference type="GO" id="GO:0003677">
    <property type="term" value="F:DNA binding"/>
    <property type="evidence" value="ECO:0007669"/>
    <property type="project" value="UniProtKB-UniRule"/>
</dbReference>
<dbReference type="PANTHER" id="PTHR30562">
    <property type="entry name" value="UVRC/OXIDOREDUCTASE"/>
    <property type="match status" value="1"/>
</dbReference>
<dbReference type="Pfam" id="PF14520">
    <property type="entry name" value="HHH_5"/>
    <property type="match status" value="1"/>
</dbReference>
<keyword evidence="8" id="KW-0175">Coiled coil</keyword>
<dbReference type="InterPro" id="IPR000305">
    <property type="entry name" value="GIY-YIG_endonuc"/>
</dbReference>
<dbReference type="Proteomes" id="UP000018461">
    <property type="component" value="Unassembled WGS sequence"/>
</dbReference>
<keyword evidence="5 7" id="KW-0234">DNA repair</keyword>
<feature type="coiled-coil region" evidence="8">
    <location>
        <begin position="219"/>
        <end position="246"/>
    </location>
</feature>
<dbReference type="STRING" id="796943.HMPREF9625_00370"/>
<accession>G9WL93</accession>
<evidence type="ECO:0000259" key="11">
    <source>
        <dbReference type="PROSITE" id="PS50165"/>
    </source>
</evidence>
<dbReference type="Pfam" id="PF08459">
    <property type="entry name" value="UvrC_RNaseH_dom"/>
    <property type="match status" value="1"/>
</dbReference>
<comment type="function">
    <text evidence="7">The UvrABC repair system catalyzes the recognition and processing of DNA lesions. UvrC both incises the 5' and 3' sides of the lesion. The N-terminal half is responsible for the 3' incision and the C-terminal half is responsible for the 5' incision.</text>
</comment>
<sequence length="653" mass="76312">MKRMAKEEIKEVPVQEEEKDFKIQDELSKLPKLPGVYLMHGPMDEIIYVGKAKILRNRVKQYFQKSYKKSIKIQQMVSQIQRFEYIVVDSELEALVLESNLIKEFKPRYNTVLKDDKSYPYIRFSVEEEYPRLFITRSKKNKRSKYYGPYTSVEQVREVIELLRKTIRIRNCSKVFSEEKPLSRPCLYYDMGQCDAPCILKQSREEYRALIPKVSDFLAGKTEKTIKEMEAKMQEASDKLDFEKAMEYRDLISAIHTVENRQKITALDGEDRDILGLRRDHSDCIIQIFFVRDGKIIGRDHSFLKIDDEDSDEEILSLFLRQFYNGTPFIPKEIHLPCSLPDQDIIEEWLSQIKGKKVRIVNPKQGDKEKLVELAGKNAGILMLRYVEKYRKEKKKQELALVELRDAIGMREIPVRIESYDISNTSGALTVGSMVVYQDGKEKPNDYRKFRIQSVIGQDDYASMKEMLYRRFSHGLKEKKDNLQKGKKDELGSFSQFPDLILMDGGKGQVGICLSVLEELKISIPVCGMVKDEHHRTRALLVDFHEVPVSKHSACFKLLTKIQDEVHRFAITYHRSLRGKEQIHSLLDDIKGVGPQRKKALLRKFHDLSGISRASYEEIRSIPEMDEKSTEAVLHFFQNRKEELFEKMNEDIE</sequence>
<evidence type="ECO:0000256" key="7">
    <source>
        <dbReference type="HAMAP-Rule" id="MF_00203"/>
    </source>
</evidence>
<dbReference type="Pfam" id="PF02151">
    <property type="entry name" value="UVR"/>
    <property type="match status" value="1"/>
</dbReference>
<dbReference type="PROSITE" id="PS50165">
    <property type="entry name" value="UVRC"/>
    <property type="match status" value="1"/>
</dbReference>
<evidence type="ECO:0000256" key="3">
    <source>
        <dbReference type="ARBA" id="ARBA00022769"/>
    </source>
</evidence>
<evidence type="ECO:0000256" key="1">
    <source>
        <dbReference type="ARBA" id="ARBA00022490"/>
    </source>
</evidence>
<dbReference type="CDD" id="cd10434">
    <property type="entry name" value="GIY-YIG_UvrC_Cho"/>
    <property type="match status" value="1"/>
</dbReference>
<dbReference type="InterPro" id="IPR038476">
    <property type="entry name" value="UvrC_RNase_H_dom_sf"/>
</dbReference>
<dbReference type="SMART" id="SM00465">
    <property type="entry name" value="GIYc"/>
    <property type="match status" value="1"/>
</dbReference>
<dbReference type="RefSeq" id="WP_009534239.1">
    <property type="nucleotide sequence ID" value="NZ_KE148312.1"/>
</dbReference>
<keyword evidence="13" id="KW-1185">Reference proteome</keyword>
<dbReference type="Gene3D" id="1.10.150.20">
    <property type="entry name" value="5' to 3' exonuclease, C-terminal subdomain"/>
    <property type="match status" value="1"/>
</dbReference>
<dbReference type="InterPro" id="IPR050066">
    <property type="entry name" value="UvrABC_protein_C"/>
</dbReference>
<evidence type="ECO:0000256" key="5">
    <source>
        <dbReference type="ARBA" id="ARBA00023204"/>
    </source>
</evidence>
<evidence type="ECO:0000259" key="10">
    <source>
        <dbReference type="PROSITE" id="PS50164"/>
    </source>
</evidence>
<dbReference type="PROSITE" id="PS50164">
    <property type="entry name" value="GIY_YIG"/>
    <property type="match status" value="1"/>
</dbReference>
<dbReference type="GO" id="GO:0006289">
    <property type="term" value="P:nucleotide-excision repair"/>
    <property type="evidence" value="ECO:0007669"/>
    <property type="project" value="UniProtKB-UniRule"/>
</dbReference>
<evidence type="ECO:0000256" key="4">
    <source>
        <dbReference type="ARBA" id="ARBA00022881"/>
    </source>
</evidence>
<dbReference type="AlphaFoldDB" id="G9WL93"/>
<comment type="similarity">
    <text evidence="7">Belongs to the UvrC family.</text>
</comment>
<comment type="caution">
    <text evidence="12">The sequence shown here is derived from an EMBL/GenBank/DDBJ whole genome shotgun (WGS) entry which is preliminary data.</text>
</comment>
<dbReference type="GO" id="GO:0009381">
    <property type="term" value="F:excinuclease ABC activity"/>
    <property type="evidence" value="ECO:0007669"/>
    <property type="project" value="UniProtKB-UniRule"/>
</dbReference>
<evidence type="ECO:0000259" key="9">
    <source>
        <dbReference type="PROSITE" id="PS50151"/>
    </source>
</evidence>
<feature type="domain" description="GIY-YIG" evidence="10">
    <location>
        <begin position="32"/>
        <end position="111"/>
    </location>
</feature>
<dbReference type="NCBIfam" id="TIGR00194">
    <property type="entry name" value="uvrC"/>
    <property type="match status" value="1"/>
</dbReference>